<dbReference type="AlphaFoldDB" id="A0A1Q8YDS8"/>
<name>A0A1Q8YDS8_9BURK</name>
<evidence type="ECO:0000313" key="1">
    <source>
        <dbReference type="EMBL" id="OLP06163.1"/>
    </source>
</evidence>
<sequence>MQGLPGEGLPLGEIYLDELVCVGRVLGKQWSSNQIDLTEVTFEIHCLQQILYQFSLQFMRQTAYKSNDYRVIFFATPKPRHSFAIVVLVTQGADLLCGYSWYPPLFVFQHV</sequence>
<comment type="caution">
    <text evidence="1">The sequence shown here is derived from an EMBL/GenBank/DDBJ whole genome shotgun (WGS) entry which is preliminary data.</text>
</comment>
<dbReference type="STRING" id="81479.RA876_06140"/>
<gene>
    <name evidence="1" type="ORF">BLL52_2394</name>
</gene>
<accession>A0A1Q8YDS8</accession>
<reference evidence="1 2" key="1">
    <citation type="submission" date="2017-01" db="EMBL/GenBank/DDBJ databases">
        <title>Genome sequence of Rhodoferax antarcticus ANT.BR, a psychrophilic purple nonsulfur bacterium from an Antarctic microbial mat.</title>
        <authorList>
            <person name="Baker J."/>
            <person name="Riester C."/>
            <person name="Skinner B."/>
            <person name="Newell A."/>
            <person name="Swingley W."/>
            <person name="Madigan M."/>
            <person name="Jung D."/>
            <person name="Asao M."/>
            <person name="Chen M."/>
            <person name="Loughlin P."/>
            <person name="Pan H."/>
            <person name="Lin S."/>
            <person name="Li N."/>
            <person name="Shaw J."/>
            <person name="Prado M."/>
            <person name="Sherman C."/>
            <person name="Li X."/>
            <person name="Tang J."/>
            <person name="Blankenship R."/>
            <person name="Zhao T."/>
            <person name="Touchman J."/>
            <person name="Sattley M."/>
        </authorList>
    </citation>
    <scope>NUCLEOTIDE SEQUENCE [LARGE SCALE GENOMIC DNA]</scope>
    <source>
        <strain evidence="1 2">ANT.BR</strain>
    </source>
</reference>
<keyword evidence="2" id="KW-1185">Reference proteome</keyword>
<organism evidence="1 2">
    <name type="scientific">Rhodoferax antarcticus ANT.BR</name>
    <dbReference type="NCBI Taxonomy" id="1111071"/>
    <lineage>
        <taxon>Bacteria</taxon>
        <taxon>Pseudomonadati</taxon>
        <taxon>Pseudomonadota</taxon>
        <taxon>Betaproteobacteria</taxon>
        <taxon>Burkholderiales</taxon>
        <taxon>Comamonadaceae</taxon>
        <taxon>Rhodoferax</taxon>
    </lineage>
</organism>
<dbReference type="Proteomes" id="UP000185911">
    <property type="component" value="Unassembled WGS sequence"/>
</dbReference>
<protein>
    <submittedName>
        <fullName evidence="1">Uncharacterized protein</fullName>
    </submittedName>
</protein>
<evidence type="ECO:0000313" key="2">
    <source>
        <dbReference type="Proteomes" id="UP000185911"/>
    </source>
</evidence>
<dbReference type="EMBL" id="MSYM01000013">
    <property type="protein sequence ID" value="OLP06163.1"/>
    <property type="molecule type" value="Genomic_DNA"/>
</dbReference>
<proteinExistence type="predicted"/>